<accession>A0A1H4ZDU6</accession>
<proteinExistence type="predicted"/>
<feature type="compositionally biased region" description="Polar residues" evidence="1">
    <location>
        <begin position="230"/>
        <end position="243"/>
    </location>
</feature>
<protein>
    <submittedName>
        <fullName evidence="2">Uncharacterized protein</fullName>
    </submittedName>
</protein>
<gene>
    <name evidence="2" type="ORF">SAMN04490357_4378</name>
</gene>
<organism evidence="2 3">
    <name type="scientific">Streptomyces misionensis</name>
    <dbReference type="NCBI Taxonomy" id="67331"/>
    <lineage>
        <taxon>Bacteria</taxon>
        <taxon>Bacillati</taxon>
        <taxon>Actinomycetota</taxon>
        <taxon>Actinomycetes</taxon>
        <taxon>Kitasatosporales</taxon>
        <taxon>Streptomycetaceae</taxon>
        <taxon>Streptomyces</taxon>
    </lineage>
</organism>
<feature type="compositionally biased region" description="Basic residues" evidence="1">
    <location>
        <begin position="48"/>
        <end position="58"/>
    </location>
</feature>
<feature type="compositionally biased region" description="Low complexity" evidence="1">
    <location>
        <begin position="215"/>
        <end position="229"/>
    </location>
</feature>
<dbReference type="EMBL" id="FNTD01000004">
    <property type="protein sequence ID" value="SED28319.1"/>
    <property type="molecule type" value="Genomic_DNA"/>
</dbReference>
<evidence type="ECO:0000256" key="1">
    <source>
        <dbReference type="SAM" id="MobiDB-lite"/>
    </source>
</evidence>
<evidence type="ECO:0000313" key="2">
    <source>
        <dbReference type="EMBL" id="SED28319.1"/>
    </source>
</evidence>
<dbReference type="AlphaFoldDB" id="A0A1H4ZDU6"/>
<sequence length="243" mass="25993">MRSRADAGRITASHVESGQAEAGRGGWRVGWWRVGWWRVGRGQTRLPQARRQRTRRARPRPDPRRDRPPSRGRGHVRDLALDRAPHQPGALGRRQPPGPGAGRRAALGPVVRRRERREIGAAGRPVPDDHGLSQREHGTEHHTEQRDHPEAPDGGGPPVGTGAVPPASAVTGHAPAGHRSPPSPGRHPGLRPAPSRRPQTPSRRHRSAPGAPTVSSASAMASSRSSNGSPLSTGGRATTVTRT</sequence>
<name>A0A1H4ZDU6_9ACTN</name>
<feature type="compositionally biased region" description="Basic and acidic residues" evidence="1">
    <location>
        <begin position="126"/>
        <end position="151"/>
    </location>
</feature>
<dbReference type="Proteomes" id="UP000182375">
    <property type="component" value="Unassembled WGS sequence"/>
</dbReference>
<feature type="compositionally biased region" description="Low complexity" evidence="1">
    <location>
        <begin position="160"/>
        <end position="170"/>
    </location>
</feature>
<feature type="compositionally biased region" description="Basic and acidic residues" evidence="1">
    <location>
        <begin position="59"/>
        <end position="85"/>
    </location>
</feature>
<evidence type="ECO:0000313" key="3">
    <source>
        <dbReference type="Proteomes" id="UP000182375"/>
    </source>
</evidence>
<feature type="region of interest" description="Disordered" evidence="1">
    <location>
        <begin position="1"/>
        <end position="24"/>
    </location>
</feature>
<feature type="region of interest" description="Disordered" evidence="1">
    <location>
        <begin position="42"/>
        <end position="243"/>
    </location>
</feature>
<reference evidence="2 3" key="1">
    <citation type="submission" date="2016-10" db="EMBL/GenBank/DDBJ databases">
        <authorList>
            <person name="de Groot N.N."/>
        </authorList>
    </citation>
    <scope>NUCLEOTIDE SEQUENCE [LARGE SCALE GENOMIC DNA]</scope>
    <source>
        <strain evidence="2 3">DSM 40306</strain>
    </source>
</reference>